<dbReference type="EMBL" id="CABFNQ020000490">
    <property type="protein sequence ID" value="CAH0016990.1"/>
    <property type="molecule type" value="Genomic_DNA"/>
</dbReference>
<dbReference type="Proteomes" id="UP000696573">
    <property type="component" value="Unassembled WGS sequence"/>
</dbReference>
<proteinExistence type="predicted"/>
<keyword evidence="3" id="KW-1185">Reference proteome</keyword>
<name>A0A9N9V855_9HYPO</name>
<comment type="caution">
    <text evidence="2">The sequence shown here is derived from an EMBL/GenBank/DDBJ whole genome shotgun (WGS) entry which is preliminary data.</text>
</comment>
<dbReference type="AlphaFoldDB" id="A0A9N9V855"/>
<feature type="region of interest" description="Disordered" evidence="1">
    <location>
        <begin position="80"/>
        <end position="114"/>
    </location>
</feature>
<evidence type="ECO:0000313" key="3">
    <source>
        <dbReference type="Proteomes" id="UP000696573"/>
    </source>
</evidence>
<evidence type="ECO:0000256" key="1">
    <source>
        <dbReference type="SAM" id="MobiDB-lite"/>
    </source>
</evidence>
<evidence type="ECO:0000313" key="2">
    <source>
        <dbReference type="EMBL" id="CAH0016990.1"/>
    </source>
</evidence>
<organism evidence="2 3">
    <name type="scientific">Clonostachys rhizophaga</name>
    <dbReference type="NCBI Taxonomy" id="160324"/>
    <lineage>
        <taxon>Eukaryota</taxon>
        <taxon>Fungi</taxon>
        <taxon>Dikarya</taxon>
        <taxon>Ascomycota</taxon>
        <taxon>Pezizomycotina</taxon>
        <taxon>Sordariomycetes</taxon>
        <taxon>Hypocreomycetidae</taxon>
        <taxon>Hypocreales</taxon>
        <taxon>Bionectriaceae</taxon>
        <taxon>Clonostachys</taxon>
    </lineage>
</organism>
<sequence>MFYRMTSLPVDKPRAMKVSRRMQIIIKYLRSFYMPINPKAMPSRTNLSKMTGCKACGLNYTGAAKVCQCVKRDSQNFHQAGGHQYGTSLGQSAPKRLKVAPDKHGKAPGEQGIP</sequence>
<reference evidence="2" key="1">
    <citation type="submission" date="2021-10" db="EMBL/GenBank/DDBJ databases">
        <authorList>
            <person name="Piombo E."/>
        </authorList>
    </citation>
    <scope>NUCLEOTIDE SEQUENCE</scope>
</reference>
<protein>
    <submittedName>
        <fullName evidence="2">Uncharacterized protein</fullName>
    </submittedName>
</protein>
<dbReference type="OrthoDB" id="5142929at2759"/>
<gene>
    <name evidence="2" type="ORF">CRHIZ90672A_00013252</name>
</gene>
<accession>A0A9N9V855</accession>